<comment type="caution">
    <text evidence="2">The sequence shown here is derived from an EMBL/GenBank/DDBJ whole genome shotgun (WGS) entry which is preliminary data.</text>
</comment>
<dbReference type="PANTHER" id="PTHR43575:SF1">
    <property type="entry name" value="PROTEIN ABCI7, CHLOROPLASTIC"/>
    <property type="match status" value="1"/>
</dbReference>
<dbReference type="InterPro" id="IPR055346">
    <property type="entry name" value="Fe-S_cluster_assembly_SufBD"/>
</dbReference>
<organism evidence="2 3">
    <name type="scientific">Candidatus Chisholmbacteria bacterium RIFCSPLOWO2_01_FULL_49_14</name>
    <dbReference type="NCBI Taxonomy" id="1797593"/>
    <lineage>
        <taxon>Bacteria</taxon>
        <taxon>Candidatus Chisholmiibacteriota</taxon>
    </lineage>
</organism>
<dbReference type="GO" id="GO:0016226">
    <property type="term" value="P:iron-sulfur cluster assembly"/>
    <property type="evidence" value="ECO:0007669"/>
    <property type="project" value="InterPro"/>
</dbReference>
<dbReference type="SUPFAM" id="SSF101960">
    <property type="entry name" value="Stabilizer of iron transporter SufD"/>
    <property type="match status" value="1"/>
</dbReference>
<evidence type="ECO:0000313" key="2">
    <source>
        <dbReference type="EMBL" id="OGY21602.1"/>
    </source>
</evidence>
<dbReference type="PANTHER" id="PTHR43575">
    <property type="entry name" value="PROTEIN ABCI7, CHLOROPLASTIC"/>
    <property type="match status" value="1"/>
</dbReference>
<dbReference type="STRING" id="1797593.A3A65_01910"/>
<reference evidence="2 3" key="1">
    <citation type="journal article" date="2016" name="Nat. Commun.">
        <title>Thousands of microbial genomes shed light on interconnected biogeochemical processes in an aquifer system.</title>
        <authorList>
            <person name="Anantharaman K."/>
            <person name="Brown C.T."/>
            <person name="Hug L.A."/>
            <person name="Sharon I."/>
            <person name="Castelle C.J."/>
            <person name="Probst A.J."/>
            <person name="Thomas B.C."/>
            <person name="Singh A."/>
            <person name="Wilkins M.J."/>
            <person name="Karaoz U."/>
            <person name="Brodie E.L."/>
            <person name="Williams K.H."/>
            <person name="Hubbard S.S."/>
            <person name="Banfield J.F."/>
        </authorList>
    </citation>
    <scope>NUCLEOTIDE SEQUENCE [LARGE SCALE GENOMIC DNA]</scope>
</reference>
<dbReference type="AlphaFoldDB" id="A0A1G1W1R8"/>
<accession>A0A1G1W1R8</accession>
<dbReference type="EMBL" id="MHCL01000009">
    <property type="protein sequence ID" value="OGY21602.1"/>
    <property type="molecule type" value="Genomic_DNA"/>
</dbReference>
<proteinExistence type="predicted"/>
<gene>
    <name evidence="2" type="ORF">A3A65_01910</name>
</gene>
<dbReference type="Pfam" id="PF01458">
    <property type="entry name" value="SUFBD_core"/>
    <property type="match status" value="1"/>
</dbReference>
<feature type="domain" description="SUF system FeS cluster assembly SufBD core" evidence="1">
    <location>
        <begin position="24"/>
        <end position="160"/>
    </location>
</feature>
<dbReference type="InterPro" id="IPR037284">
    <property type="entry name" value="SUF_FeS_clus_asmbl_SufBD_sf"/>
</dbReference>
<evidence type="ECO:0000313" key="3">
    <source>
        <dbReference type="Proteomes" id="UP000176723"/>
    </source>
</evidence>
<protein>
    <recommendedName>
        <fullName evidence="1">SUF system FeS cluster assembly SufBD core domain-containing protein</fullName>
    </recommendedName>
</protein>
<dbReference type="Proteomes" id="UP000176723">
    <property type="component" value="Unassembled WGS sequence"/>
</dbReference>
<name>A0A1G1W1R8_9BACT</name>
<dbReference type="InterPro" id="IPR000825">
    <property type="entry name" value="SUF_FeS_clus_asmbl_SufBD_core"/>
</dbReference>
<evidence type="ECO:0000259" key="1">
    <source>
        <dbReference type="Pfam" id="PF01458"/>
    </source>
</evidence>
<sequence length="173" mass="19047">MEVRNYKIGENQSKQIVIEGSGQYVVELVGRGARAEIIGALTASGAEELHVDVTTHHRVPDTSADTFIRAVASDRSKVVLSGMIKIFRGAQKTNAFLTENVLIISDRAKADAVPKLEIEADDVRASHAATVSKINEEQLFYLRSRGLSEQSARELIVEGFLDVARKRIKSKKQ</sequence>